<evidence type="ECO:0000313" key="2">
    <source>
        <dbReference type="EMBL" id="SFD46617.1"/>
    </source>
</evidence>
<dbReference type="RefSeq" id="WP_090080577.1">
    <property type="nucleotide sequence ID" value="NZ_FOMR01000001.1"/>
</dbReference>
<evidence type="ECO:0000313" key="3">
    <source>
        <dbReference type="Proteomes" id="UP000199474"/>
    </source>
</evidence>
<name>A0A1I1SJE9_9BACI</name>
<evidence type="ECO:0000256" key="1">
    <source>
        <dbReference type="SAM" id="Phobius"/>
    </source>
</evidence>
<dbReference type="OrthoDB" id="2969671at2"/>
<dbReference type="AlphaFoldDB" id="A0A1I1SJE9"/>
<keyword evidence="1" id="KW-0812">Transmembrane</keyword>
<organism evidence="2 3">
    <name type="scientific">Lentibacillus persicus</name>
    <dbReference type="NCBI Taxonomy" id="640948"/>
    <lineage>
        <taxon>Bacteria</taxon>
        <taxon>Bacillati</taxon>
        <taxon>Bacillota</taxon>
        <taxon>Bacilli</taxon>
        <taxon>Bacillales</taxon>
        <taxon>Bacillaceae</taxon>
        <taxon>Lentibacillus</taxon>
    </lineage>
</organism>
<keyword evidence="1" id="KW-1133">Transmembrane helix</keyword>
<sequence length="148" mass="16900">MKKLVAVNGFAVACILVIISYFFFEQAETELANGETNAIQQDDFILHIRVENVDEGFQVFRALQYVGEGSVEMKHHTPLISVSFKNKNHDYTGSTVTKSLNTGISYHPQSAKRFKRPSEGTYTLFCEARFMVNDQHITIHHQQELVFN</sequence>
<reference evidence="3" key="1">
    <citation type="submission" date="2016-10" db="EMBL/GenBank/DDBJ databases">
        <authorList>
            <person name="Varghese N."/>
            <person name="Submissions S."/>
        </authorList>
    </citation>
    <scope>NUCLEOTIDE SEQUENCE [LARGE SCALE GENOMIC DNA]</scope>
    <source>
        <strain evidence="3">DSM 22530</strain>
    </source>
</reference>
<dbReference type="EMBL" id="FOMR01000001">
    <property type="protein sequence ID" value="SFD46617.1"/>
    <property type="molecule type" value="Genomic_DNA"/>
</dbReference>
<keyword evidence="3" id="KW-1185">Reference proteome</keyword>
<dbReference type="Proteomes" id="UP000199474">
    <property type="component" value="Unassembled WGS sequence"/>
</dbReference>
<keyword evidence="1" id="KW-0472">Membrane</keyword>
<protein>
    <submittedName>
        <fullName evidence="2">Uncharacterized protein</fullName>
    </submittedName>
</protein>
<proteinExistence type="predicted"/>
<feature type="transmembrane region" description="Helical" evidence="1">
    <location>
        <begin position="6"/>
        <end position="24"/>
    </location>
</feature>
<gene>
    <name evidence="2" type="ORF">SAMN05216238_101458</name>
</gene>
<accession>A0A1I1SJE9</accession>